<dbReference type="GO" id="GO:0007043">
    <property type="term" value="P:cell-cell junction assembly"/>
    <property type="evidence" value="ECO:0007669"/>
    <property type="project" value="TreeGrafter"/>
</dbReference>
<dbReference type="FunFam" id="2.60.40.60:FF:000095">
    <property type="entry name" value="Cadherin 13"/>
    <property type="match status" value="1"/>
</dbReference>
<comment type="subcellular location">
    <subcellularLocation>
        <location evidence="1">Cell membrane</location>
        <topology evidence="1">Single-pass type I membrane protein</topology>
    </subcellularLocation>
    <subcellularLocation>
        <location evidence="2">Cytoplasm</location>
    </subcellularLocation>
</comment>
<sequence length="915" mass="101119">MGTIHISLFVMLILGVYRSSSEILQRQKRRWIIDSFSIDEGYKGPFPYSLGKITIEKNLTLFKIHGQGVDEEPKGVLQINEHTGDVTVHRAVDFEKFHVFRLTFQALDKESHVIETQLGIEITIIDSNDNPPKFDLESYEIWIEESKLQGTEVITIRASDDDTSKNNGIFNFKIVSVTPKPHELEFYLTQNNATRTATISFKGCLDHETAEKYTIVVEAKDCGDKIKLSSSCTIIVNIEDGNNHLPYITGQTGPGRVKEDDENVLVSRLQVKDKDTKGTAAWRAVYKIQGDKNNNFRITTDNETNEGLLYVEKPLNYEDTPLKNLTISVENEIPYHSCKVVKRTSTGLWVITDGVTIGSATGATGATLSLSIRQVTVTVVDVNDPPIFDKPNQHVKLSENVAPGQYLVTFTAKDPDIASANTFVYIKGNDPADWVTVDPKTGKITTSKIVDRESPFVKNNIYNVTIYAVDNGKPPMTSTATLSIHIADENDNTPTLSQSTIAMCQSDGPSLANITALDLDEEPYGGPFHFKLLGDVEGKWRVDPPQGDSVNLVKENVVHSGHFELLLEVSDLQHQTTVHNLSVTVCHCLNTARPDCRSRKATGSAAGGGALGIIFFSILLLAGALLAAFLVSCKMTNIRPLPNEGTGQSLIVGNTEEPGTDCKVNFEALNHGQKVPTATIKRSDIRKTTAGGRLSENATYQTKFKEINSLHGSDIRKTTAGGRLSENAAYQTKLKEINSLYGLITDSNWEQRRSYREHEFTRNSSMRSSMGASSAMRMGHQHRNYMRAVRHSTYSAQQQVDVGRCETLIKVLKQRVTNLQAPGEELGDYAPHVYADEGDTGAGFDLDAISIPEMAFDLDLKPDLIVKFSTLASICMPSESTSYSTKTSCVMEKLETATLIQVESQKTNMNIQSHF</sequence>
<dbReference type="PRINTS" id="PR00205">
    <property type="entry name" value="CADHERIN"/>
</dbReference>
<evidence type="ECO:0000256" key="5">
    <source>
        <dbReference type="ARBA" id="ARBA00022692"/>
    </source>
</evidence>
<dbReference type="Proteomes" id="UP000694389">
    <property type="component" value="Unassembled WGS sequence"/>
</dbReference>
<feature type="domain" description="Cadherin" evidence="17">
    <location>
        <begin position="135"/>
        <end position="248"/>
    </location>
</feature>
<evidence type="ECO:0000256" key="15">
    <source>
        <dbReference type="SAM" id="Phobius"/>
    </source>
</evidence>
<keyword evidence="8" id="KW-0677">Repeat</keyword>
<dbReference type="SMART" id="SM00112">
    <property type="entry name" value="CA"/>
    <property type="match status" value="5"/>
</dbReference>
<feature type="chain" id="PRO_5033991381" description="Cadherin domain-containing protein" evidence="16">
    <location>
        <begin position="22"/>
        <end position="915"/>
    </location>
</feature>
<dbReference type="InterPro" id="IPR015919">
    <property type="entry name" value="Cadherin-like_sf"/>
</dbReference>
<dbReference type="GO" id="GO:0000902">
    <property type="term" value="P:cell morphogenesis"/>
    <property type="evidence" value="ECO:0007669"/>
    <property type="project" value="TreeGrafter"/>
</dbReference>
<keyword evidence="10" id="KW-0130">Cell adhesion</keyword>
<dbReference type="GeneTree" id="ENSGT00940000155218"/>
<evidence type="ECO:0000259" key="17">
    <source>
        <dbReference type="PROSITE" id="PS50268"/>
    </source>
</evidence>
<keyword evidence="7 16" id="KW-0732">Signal</keyword>
<dbReference type="FunFam" id="2.60.40.60:FF:000011">
    <property type="entry name" value="Cadherin 1"/>
    <property type="match status" value="1"/>
</dbReference>
<dbReference type="SUPFAM" id="SSF49313">
    <property type="entry name" value="Cadherin-like"/>
    <property type="match status" value="5"/>
</dbReference>
<dbReference type="GO" id="GO:0005912">
    <property type="term" value="C:adherens junction"/>
    <property type="evidence" value="ECO:0007669"/>
    <property type="project" value="TreeGrafter"/>
</dbReference>
<dbReference type="InterPro" id="IPR039808">
    <property type="entry name" value="Cadherin"/>
</dbReference>
<evidence type="ECO:0000256" key="8">
    <source>
        <dbReference type="ARBA" id="ARBA00022737"/>
    </source>
</evidence>
<evidence type="ECO:0000256" key="1">
    <source>
        <dbReference type="ARBA" id="ARBA00004251"/>
    </source>
</evidence>
<evidence type="ECO:0000256" key="12">
    <source>
        <dbReference type="ARBA" id="ARBA00023136"/>
    </source>
</evidence>
<keyword evidence="3" id="KW-1003">Cell membrane</keyword>
<keyword evidence="9 14" id="KW-0106">Calcium</keyword>
<dbReference type="GO" id="GO:0016342">
    <property type="term" value="C:catenin complex"/>
    <property type="evidence" value="ECO:0007669"/>
    <property type="project" value="TreeGrafter"/>
</dbReference>
<dbReference type="GO" id="GO:0060027">
    <property type="term" value="P:convergent extension involved in gastrulation"/>
    <property type="evidence" value="ECO:0007669"/>
    <property type="project" value="UniProtKB-ARBA"/>
</dbReference>
<evidence type="ECO:0000256" key="10">
    <source>
        <dbReference type="ARBA" id="ARBA00022889"/>
    </source>
</evidence>
<dbReference type="FunFam" id="2.60.40.60:FF:000019">
    <property type="entry name" value="Cadherin 2"/>
    <property type="match status" value="1"/>
</dbReference>
<keyword evidence="11 15" id="KW-1133">Transmembrane helix</keyword>
<proteinExistence type="predicted"/>
<evidence type="ECO:0000256" key="16">
    <source>
        <dbReference type="SAM" id="SignalP"/>
    </source>
</evidence>
<dbReference type="GO" id="GO:0008013">
    <property type="term" value="F:beta-catenin binding"/>
    <property type="evidence" value="ECO:0007669"/>
    <property type="project" value="TreeGrafter"/>
</dbReference>
<evidence type="ECO:0000256" key="7">
    <source>
        <dbReference type="ARBA" id="ARBA00022729"/>
    </source>
</evidence>
<dbReference type="InterPro" id="IPR020894">
    <property type="entry name" value="Cadherin_CS"/>
</dbReference>
<dbReference type="FunFam" id="2.60.40.60:FF:000158">
    <property type="entry name" value="Dachsous cadherin-related 1"/>
    <property type="match status" value="1"/>
</dbReference>
<dbReference type="PANTHER" id="PTHR24027">
    <property type="entry name" value="CADHERIN-23"/>
    <property type="match status" value="1"/>
</dbReference>
<keyword evidence="12 15" id="KW-0472">Membrane</keyword>
<keyword evidence="19" id="KW-1185">Reference proteome</keyword>
<keyword evidence="4" id="KW-0963">Cytoplasm</keyword>
<evidence type="ECO:0000313" key="18">
    <source>
        <dbReference type="Ensembl" id="ENSDLAP00005007611.1"/>
    </source>
</evidence>
<reference evidence="18" key="1">
    <citation type="submission" date="2025-08" db="UniProtKB">
        <authorList>
            <consortium name="Ensembl"/>
        </authorList>
    </citation>
    <scope>IDENTIFICATION</scope>
</reference>
<dbReference type="GO" id="GO:0005737">
    <property type="term" value="C:cytoplasm"/>
    <property type="evidence" value="ECO:0007669"/>
    <property type="project" value="UniProtKB-SubCell"/>
</dbReference>
<dbReference type="InterPro" id="IPR002126">
    <property type="entry name" value="Cadherin-like_dom"/>
</dbReference>
<dbReference type="PROSITE" id="PS00232">
    <property type="entry name" value="CADHERIN_1"/>
    <property type="match status" value="2"/>
</dbReference>
<dbReference type="GO" id="GO:0016339">
    <property type="term" value="P:calcium-dependent cell-cell adhesion via plasma membrane cell adhesion molecules"/>
    <property type="evidence" value="ECO:0007669"/>
    <property type="project" value="TreeGrafter"/>
</dbReference>
<accession>A0A8C4DPJ1</accession>
<dbReference type="GO" id="GO:0044331">
    <property type="term" value="P:cell-cell adhesion mediated by cadherin"/>
    <property type="evidence" value="ECO:0007669"/>
    <property type="project" value="TreeGrafter"/>
</dbReference>
<dbReference type="Gene3D" id="2.60.40.60">
    <property type="entry name" value="Cadherins"/>
    <property type="match status" value="5"/>
</dbReference>
<dbReference type="PANTHER" id="PTHR24027:SF433">
    <property type="entry name" value="CADHERIN 27-RELATED"/>
    <property type="match status" value="1"/>
</dbReference>
<protein>
    <recommendedName>
        <fullName evidence="17">Cadherin domain-containing protein</fullName>
    </recommendedName>
</protein>
<keyword evidence="13" id="KW-0325">Glycoprotein</keyword>
<dbReference type="GO" id="GO:0005509">
    <property type="term" value="F:calcium ion binding"/>
    <property type="evidence" value="ECO:0007669"/>
    <property type="project" value="UniProtKB-UniRule"/>
</dbReference>
<evidence type="ECO:0000256" key="14">
    <source>
        <dbReference type="PROSITE-ProRule" id="PRU00043"/>
    </source>
</evidence>
<dbReference type="PROSITE" id="PS50268">
    <property type="entry name" value="CADHERIN_2"/>
    <property type="match status" value="4"/>
</dbReference>
<dbReference type="CDD" id="cd11304">
    <property type="entry name" value="Cadherin_repeat"/>
    <property type="match status" value="4"/>
</dbReference>
<feature type="domain" description="Cadherin" evidence="17">
    <location>
        <begin position="266"/>
        <end position="388"/>
    </location>
</feature>
<dbReference type="AlphaFoldDB" id="A0A8C4DPJ1"/>
<keyword evidence="5 15" id="KW-0812">Transmembrane</keyword>
<feature type="transmembrane region" description="Helical" evidence="15">
    <location>
        <begin position="606"/>
        <end position="631"/>
    </location>
</feature>
<dbReference type="Pfam" id="PF00028">
    <property type="entry name" value="Cadherin"/>
    <property type="match status" value="3"/>
</dbReference>
<dbReference type="Ensembl" id="ENSDLAT00005008312.2">
    <property type="protein sequence ID" value="ENSDLAP00005007611.1"/>
    <property type="gene ID" value="ENSDLAG00005003982.2"/>
</dbReference>
<evidence type="ECO:0000313" key="19">
    <source>
        <dbReference type="Proteomes" id="UP000694389"/>
    </source>
</evidence>
<evidence type="ECO:0000256" key="6">
    <source>
        <dbReference type="ARBA" id="ARBA00022723"/>
    </source>
</evidence>
<evidence type="ECO:0000256" key="13">
    <source>
        <dbReference type="ARBA" id="ARBA00023180"/>
    </source>
</evidence>
<dbReference type="PRINTS" id="PR01820">
    <property type="entry name" value="DESMOCOLLIN"/>
</dbReference>
<dbReference type="GO" id="GO:0007156">
    <property type="term" value="P:homophilic cell adhesion via plasma membrane adhesion molecules"/>
    <property type="evidence" value="ECO:0007669"/>
    <property type="project" value="InterPro"/>
</dbReference>
<dbReference type="GO" id="GO:0034332">
    <property type="term" value="P:adherens junction organization"/>
    <property type="evidence" value="ECO:0007669"/>
    <property type="project" value="TreeGrafter"/>
</dbReference>
<feature type="signal peptide" evidence="16">
    <location>
        <begin position="1"/>
        <end position="21"/>
    </location>
</feature>
<reference evidence="18" key="2">
    <citation type="submission" date="2025-09" db="UniProtKB">
        <authorList>
            <consortium name="Ensembl"/>
        </authorList>
    </citation>
    <scope>IDENTIFICATION</scope>
</reference>
<organism evidence="18 19">
    <name type="scientific">Dicentrarchus labrax</name>
    <name type="common">European seabass</name>
    <name type="synonym">Morone labrax</name>
    <dbReference type="NCBI Taxonomy" id="13489"/>
    <lineage>
        <taxon>Eukaryota</taxon>
        <taxon>Metazoa</taxon>
        <taxon>Chordata</taxon>
        <taxon>Craniata</taxon>
        <taxon>Vertebrata</taxon>
        <taxon>Euteleostomi</taxon>
        <taxon>Actinopterygii</taxon>
        <taxon>Neopterygii</taxon>
        <taxon>Teleostei</taxon>
        <taxon>Neoteleostei</taxon>
        <taxon>Acanthomorphata</taxon>
        <taxon>Eupercaria</taxon>
        <taxon>Moronidae</taxon>
        <taxon>Dicentrarchus</taxon>
    </lineage>
</organism>
<evidence type="ECO:0000256" key="4">
    <source>
        <dbReference type="ARBA" id="ARBA00022490"/>
    </source>
</evidence>
<dbReference type="GO" id="GO:0045296">
    <property type="term" value="F:cadherin binding"/>
    <property type="evidence" value="ECO:0007669"/>
    <property type="project" value="TreeGrafter"/>
</dbReference>
<evidence type="ECO:0000256" key="9">
    <source>
        <dbReference type="ARBA" id="ARBA00022837"/>
    </source>
</evidence>
<feature type="domain" description="Cadherin" evidence="17">
    <location>
        <begin position="389"/>
        <end position="496"/>
    </location>
</feature>
<evidence type="ECO:0000256" key="3">
    <source>
        <dbReference type="ARBA" id="ARBA00022475"/>
    </source>
</evidence>
<feature type="domain" description="Cadherin" evidence="17">
    <location>
        <begin position="62"/>
        <end position="134"/>
    </location>
</feature>
<evidence type="ECO:0000256" key="2">
    <source>
        <dbReference type="ARBA" id="ARBA00004496"/>
    </source>
</evidence>
<name>A0A8C4DPJ1_DICLA</name>
<dbReference type="GO" id="GO:0016477">
    <property type="term" value="P:cell migration"/>
    <property type="evidence" value="ECO:0007669"/>
    <property type="project" value="TreeGrafter"/>
</dbReference>
<evidence type="ECO:0000256" key="11">
    <source>
        <dbReference type="ARBA" id="ARBA00022989"/>
    </source>
</evidence>
<keyword evidence="6" id="KW-0479">Metal-binding</keyword>